<dbReference type="STRING" id="1364.LP2241_20491"/>
<dbReference type="Gene3D" id="3.20.20.300">
    <property type="entry name" value="Glycoside hydrolase, family 3, N-terminal domain"/>
    <property type="match status" value="1"/>
</dbReference>
<dbReference type="Pfam" id="PF00933">
    <property type="entry name" value="Glyco_hydro_3"/>
    <property type="match status" value="1"/>
</dbReference>
<sequence>MNSLDILQTTPFNLSTKSAQEIMHQIANMSLADKVGQLFFLLHFDKTAHGDMFDICKKYKPGGLMFRPTNEDVTKSLVKFAEKEMAIMPFFSANVESGANALIAEETGYGSPMLLSATNDDQLVAQAVCDMASVSASAGINMTFSPVVDLQLNPDNPITQTRSFGDQVDQVIRMSEQFVEGFLQHQILPVIKHFPGDGVDNRDHHLLPSVNSLSFSEWLATYGKVYKTLIDQGAPCIMAGHILLPDYERTQFSGIADHEIKPATLSSHLLKGLLRRQLGFNGLIITDASTMGGFNSFYPRKQAVVETIKAGCDMLLFTTDVAEDYQSVYQAAETGEISVRRLNEALVRILGAKAMLMDKEKVALKTSKQDANALKAAVFDKGITLVKNEITFKKLEVEKHKKILLLDLHNGHSVSQQVIKRLSEAGFQVTNPESDDVAFGFEAMIGSREAIMKKYDLILYTLNYQVKSNQTTNRVSFGQPMGQFLPLFLKEIPTIMVSFGNPYHLEDAPRVPVYINAYSDQEDVVSATLDKLLGKSEFKGVSPVDAFCGRFDTKCY</sequence>
<keyword evidence="4" id="KW-0378">Hydrolase</keyword>
<dbReference type="InterPro" id="IPR036881">
    <property type="entry name" value="Glyco_hydro_3_C_sf"/>
</dbReference>
<dbReference type="PANTHER" id="PTHR30480">
    <property type="entry name" value="BETA-HEXOSAMINIDASE-RELATED"/>
    <property type="match status" value="1"/>
</dbReference>
<evidence type="ECO:0000256" key="5">
    <source>
        <dbReference type="ARBA" id="ARBA00023295"/>
    </source>
</evidence>
<dbReference type="InterPro" id="IPR036962">
    <property type="entry name" value="Glyco_hydro_3_N_sf"/>
</dbReference>
<dbReference type="GO" id="GO:0009254">
    <property type="term" value="P:peptidoglycan turnover"/>
    <property type="evidence" value="ECO:0007669"/>
    <property type="project" value="TreeGrafter"/>
</dbReference>
<dbReference type="EMBL" id="LN774769">
    <property type="protein sequence ID" value="CEN28128.1"/>
    <property type="molecule type" value="Genomic_DNA"/>
</dbReference>
<comment type="catalytic activity">
    <reaction evidence="1">
        <text>Hydrolysis of terminal non-reducing N-acetyl-D-hexosamine residues in N-acetyl-beta-D-hexosaminides.</text>
        <dbReference type="EC" id="3.2.1.52"/>
    </reaction>
</comment>
<evidence type="ECO:0000256" key="3">
    <source>
        <dbReference type="ARBA" id="ARBA00012663"/>
    </source>
</evidence>
<dbReference type="HOGENOM" id="CLU_008392_5_3_9"/>
<reference evidence="8" key="1">
    <citation type="submission" date="2015-01" db="EMBL/GenBank/DDBJ databases">
        <authorList>
            <person name="Andreevskaya M."/>
        </authorList>
    </citation>
    <scope>NUCLEOTIDE SEQUENCE [LARGE SCALE GENOMIC DNA]</scope>
    <source>
        <strain evidence="8">MKFS47</strain>
    </source>
</reference>
<dbReference type="AlphaFoldDB" id="A0A0D6DW00"/>
<evidence type="ECO:0000256" key="4">
    <source>
        <dbReference type="ARBA" id="ARBA00022801"/>
    </source>
</evidence>
<name>A0A0D6DW00_9LACT</name>
<proteinExistence type="inferred from homology"/>
<feature type="domain" description="Glycoside hydrolase family 3 N-terminal" evidence="6">
    <location>
        <begin position="32"/>
        <end position="350"/>
    </location>
</feature>
<evidence type="ECO:0000313" key="8">
    <source>
        <dbReference type="Proteomes" id="UP000033166"/>
    </source>
</evidence>
<dbReference type="Proteomes" id="UP000033166">
    <property type="component" value="Chromosome I"/>
</dbReference>
<accession>A0A0D6DW00</accession>
<dbReference type="PANTHER" id="PTHR30480:SF13">
    <property type="entry name" value="BETA-HEXOSAMINIDASE"/>
    <property type="match status" value="1"/>
</dbReference>
<dbReference type="SUPFAM" id="SSF51445">
    <property type="entry name" value="(Trans)glycosidases"/>
    <property type="match status" value="1"/>
</dbReference>
<keyword evidence="5" id="KW-0326">Glycosidase</keyword>
<dbReference type="InterPro" id="IPR001764">
    <property type="entry name" value="Glyco_hydro_3_N"/>
</dbReference>
<dbReference type="KEGG" id="lpk:LACPI_0928"/>
<dbReference type="GO" id="GO:0005975">
    <property type="term" value="P:carbohydrate metabolic process"/>
    <property type="evidence" value="ECO:0007669"/>
    <property type="project" value="InterPro"/>
</dbReference>
<dbReference type="GO" id="GO:0004563">
    <property type="term" value="F:beta-N-acetylhexosaminidase activity"/>
    <property type="evidence" value="ECO:0007669"/>
    <property type="project" value="UniProtKB-EC"/>
</dbReference>
<dbReference type="Gene3D" id="3.40.50.1700">
    <property type="entry name" value="Glycoside hydrolase family 3 C-terminal domain"/>
    <property type="match status" value="1"/>
</dbReference>
<dbReference type="InterPro" id="IPR050226">
    <property type="entry name" value="NagZ_Beta-hexosaminidase"/>
</dbReference>
<protein>
    <recommendedName>
        <fullName evidence="3">beta-N-acetylhexosaminidase</fullName>
        <ecNumber evidence="3">3.2.1.52</ecNumber>
    </recommendedName>
</protein>
<gene>
    <name evidence="7" type="ORF">LACPI_0928</name>
</gene>
<evidence type="ECO:0000259" key="6">
    <source>
        <dbReference type="Pfam" id="PF00933"/>
    </source>
</evidence>
<evidence type="ECO:0000313" key="7">
    <source>
        <dbReference type="EMBL" id="CEN28128.1"/>
    </source>
</evidence>
<evidence type="ECO:0000256" key="1">
    <source>
        <dbReference type="ARBA" id="ARBA00001231"/>
    </source>
</evidence>
<dbReference type="RefSeq" id="WP_047915313.1">
    <property type="nucleotide sequence ID" value="NZ_LN774769.1"/>
</dbReference>
<dbReference type="InterPro" id="IPR017853">
    <property type="entry name" value="GH"/>
</dbReference>
<comment type="similarity">
    <text evidence="2">Belongs to the glycosyl hydrolase 3 family.</text>
</comment>
<dbReference type="EC" id="3.2.1.52" evidence="3"/>
<organism evidence="7 8">
    <name type="scientific">Pseudolactococcus piscium MKFS47</name>
    <dbReference type="NCBI Taxonomy" id="297352"/>
    <lineage>
        <taxon>Bacteria</taxon>
        <taxon>Bacillati</taxon>
        <taxon>Bacillota</taxon>
        <taxon>Bacilli</taxon>
        <taxon>Lactobacillales</taxon>
        <taxon>Streptococcaceae</taxon>
        <taxon>Pseudolactococcus</taxon>
    </lineage>
</organism>
<dbReference type="InterPro" id="IPR019800">
    <property type="entry name" value="Glyco_hydro_3_AS"/>
</dbReference>
<evidence type="ECO:0000256" key="2">
    <source>
        <dbReference type="ARBA" id="ARBA00005336"/>
    </source>
</evidence>
<dbReference type="PROSITE" id="PS00775">
    <property type="entry name" value="GLYCOSYL_HYDROL_F3"/>
    <property type="match status" value="1"/>
</dbReference>